<sequence length="336" mass="35591">MEAHREQGRRPTIDAVARAAGVSRALVSFALNGKPGVSAERRAAILAVAEELGYRPDPVARELRTGRSQMFGFIVRNVANPFFNDVLAAMQEAAFLDDVTVVAMDSEYSADRERRHIRTLAGRRVGALAIAPVGDAAAVAEWQALRPGARTVIVNSSAATAGPVSRVAPDSTAAVTLAVEHLVARGHRDIGFLTAPVGLLSDEDRLRTYLDVCLRHGLTPRLLQTDLRGDAIAADVAAVLGGRDRPTAVVTNSDFAAHFVYHAARRVGLRVGADVSVVGHDDLETSALLDPPLTTVRVDRRWIGAAAYQRLAGRADQDAAAPVELVVRGSTAAAPG</sequence>
<dbReference type="InterPro" id="IPR046335">
    <property type="entry name" value="LacI/GalR-like_sensor"/>
</dbReference>
<dbReference type="Proteomes" id="UP000655208">
    <property type="component" value="Unassembled WGS sequence"/>
</dbReference>
<reference evidence="5" key="1">
    <citation type="journal article" date="2014" name="Int. J. Syst. Evol. Microbiol.">
        <title>Complete genome sequence of Corynebacterium casei LMG S-19264T (=DSM 44701T), isolated from a smear-ripened cheese.</title>
        <authorList>
            <consortium name="US DOE Joint Genome Institute (JGI-PGF)"/>
            <person name="Walter F."/>
            <person name="Albersmeier A."/>
            <person name="Kalinowski J."/>
            <person name="Ruckert C."/>
        </authorList>
    </citation>
    <scope>NUCLEOTIDE SEQUENCE</scope>
    <source>
        <strain evidence="5">CGMCC 4.7308</strain>
    </source>
</reference>
<dbReference type="PROSITE" id="PS50932">
    <property type="entry name" value="HTH_LACI_2"/>
    <property type="match status" value="1"/>
</dbReference>
<accession>A0A917WJL5</accession>
<reference evidence="5" key="2">
    <citation type="submission" date="2020-09" db="EMBL/GenBank/DDBJ databases">
        <authorList>
            <person name="Sun Q."/>
            <person name="Zhou Y."/>
        </authorList>
    </citation>
    <scope>NUCLEOTIDE SEQUENCE</scope>
    <source>
        <strain evidence="5">CGMCC 4.7308</strain>
    </source>
</reference>
<dbReference type="CDD" id="cd06267">
    <property type="entry name" value="PBP1_LacI_sugar_binding-like"/>
    <property type="match status" value="1"/>
</dbReference>
<dbReference type="Gene3D" id="1.10.260.40">
    <property type="entry name" value="lambda repressor-like DNA-binding domains"/>
    <property type="match status" value="1"/>
</dbReference>
<dbReference type="PANTHER" id="PTHR30146:SF109">
    <property type="entry name" value="HTH-TYPE TRANSCRIPTIONAL REGULATOR GALS"/>
    <property type="match status" value="1"/>
</dbReference>
<name>A0A917WJL5_9ACTN</name>
<keyword evidence="3" id="KW-0804">Transcription</keyword>
<dbReference type="RefSeq" id="WP_188942966.1">
    <property type="nucleotide sequence ID" value="NZ_BMNA01000006.1"/>
</dbReference>
<dbReference type="Pfam" id="PF00356">
    <property type="entry name" value="LacI"/>
    <property type="match status" value="1"/>
</dbReference>
<dbReference type="CDD" id="cd01392">
    <property type="entry name" value="HTH_LacI"/>
    <property type="match status" value="1"/>
</dbReference>
<evidence type="ECO:0000256" key="3">
    <source>
        <dbReference type="ARBA" id="ARBA00023163"/>
    </source>
</evidence>
<keyword evidence="1" id="KW-0805">Transcription regulation</keyword>
<dbReference type="GO" id="GO:0003700">
    <property type="term" value="F:DNA-binding transcription factor activity"/>
    <property type="evidence" value="ECO:0007669"/>
    <property type="project" value="TreeGrafter"/>
</dbReference>
<feature type="domain" description="HTH lacI-type" evidence="4">
    <location>
        <begin position="11"/>
        <end position="65"/>
    </location>
</feature>
<dbReference type="InterPro" id="IPR000843">
    <property type="entry name" value="HTH_LacI"/>
</dbReference>
<dbReference type="InterPro" id="IPR028082">
    <property type="entry name" value="Peripla_BP_I"/>
</dbReference>
<gene>
    <name evidence="5" type="primary">lacI</name>
    <name evidence="5" type="ORF">GCM10011594_30410</name>
</gene>
<organism evidence="5 6">
    <name type="scientific">Nakamurella endophytica</name>
    <dbReference type="NCBI Taxonomy" id="1748367"/>
    <lineage>
        <taxon>Bacteria</taxon>
        <taxon>Bacillati</taxon>
        <taxon>Actinomycetota</taxon>
        <taxon>Actinomycetes</taxon>
        <taxon>Nakamurellales</taxon>
        <taxon>Nakamurellaceae</taxon>
        <taxon>Nakamurella</taxon>
    </lineage>
</organism>
<keyword evidence="2" id="KW-0238">DNA-binding</keyword>
<dbReference type="PANTHER" id="PTHR30146">
    <property type="entry name" value="LACI-RELATED TRANSCRIPTIONAL REPRESSOR"/>
    <property type="match status" value="1"/>
</dbReference>
<evidence type="ECO:0000256" key="1">
    <source>
        <dbReference type="ARBA" id="ARBA00023015"/>
    </source>
</evidence>
<dbReference type="EMBL" id="BMNA01000006">
    <property type="protein sequence ID" value="GGM08346.1"/>
    <property type="molecule type" value="Genomic_DNA"/>
</dbReference>
<evidence type="ECO:0000259" key="4">
    <source>
        <dbReference type="PROSITE" id="PS50932"/>
    </source>
</evidence>
<keyword evidence="6" id="KW-1185">Reference proteome</keyword>
<dbReference type="InterPro" id="IPR010982">
    <property type="entry name" value="Lambda_DNA-bd_dom_sf"/>
</dbReference>
<evidence type="ECO:0000256" key="2">
    <source>
        <dbReference type="ARBA" id="ARBA00023125"/>
    </source>
</evidence>
<dbReference type="Gene3D" id="3.40.50.2300">
    <property type="match status" value="2"/>
</dbReference>
<dbReference type="SUPFAM" id="SSF53822">
    <property type="entry name" value="Periplasmic binding protein-like I"/>
    <property type="match status" value="1"/>
</dbReference>
<proteinExistence type="predicted"/>
<dbReference type="AlphaFoldDB" id="A0A917WJL5"/>
<dbReference type="Pfam" id="PF13377">
    <property type="entry name" value="Peripla_BP_3"/>
    <property type="match status" value="1"/>
</dbReference>
<evidence type="ECO:0000313" key="6">
    <source>
        <dbReference type="Proteomes" id="UP000655208"/>
    </source>
</evidence>
<dbReference type="GO" id="GO:0000976">
    <property type="term" value="F:transcription cis-regulatory region binding"/>
    <property type="evidence" value="ECO:0007669"/>
    <property type="project" value="TreeGrafter"/>
</dbReference>
<protein>
    <submittedName>
        <fullName evidence="5">LacI family transcriptional regulator</fullName>
    </submittedName>
</protein>
<evidence type="ECO:0000313" key="5">
    <source>
        <dbReference type="EMBL" id="GGM08346.1"/>
    </source>
</evidence>
<comment type="caution">
    <text evidence="5">The sequence shown here is derived from an EMBL/GenBank/DDBJ whole genome shotgun (WGS) entry which is preliminary data.</text>
</comment>
<dbReference type="SUPFAM" id="SSF47413">
    <property type="entry name" value="lambda repressor-like DNA-binding domains"/>
    <property type="match status" value="1"/>
</dbReference>
<dbReference type="SMART" id="SM00354">
    <property type="entry name" value="HTH_LACI"/>
    <property type="match status" value="1"/>
</dbReference>